<gene>
    <name evidence="2" type="ORF">HDF16_005339</name>
</gene>
<accession>A0A7W8E5W9</accession>
<name>A0A7W8E5W9_9BACT</name>
<keyword evidence="3" id="KW-1185">Reference proteome</keyword>
<feature type="compositionally biased region" description="Polar residues" evidence="1">
    <location>
        <begin position="31"/>
        <end position="52"/>
    </location>
</feature>
<proteinExistence type="predicted"/>
<organism evidence="2 3">
    <name type="scientific">Granulicella aggregans</name>
    <dbReference type="NCBI Taxonomy" id="474949"/>
    <lineage>
        <taxon>Bacteria</taxon>
        <taxon>Pseudomonadati</taxon>
        <taxon>Acidobacteriota</taxon>
        <taxon>Terriglobia</taxon>
        <taxon>Terriglobales</taxon>
        <taxon>Acidobacteriaceae</taxon>
        <taxon>Granulicella</taxon>
    </lineage>
</organism>
<feature type="region of interest" description="Disordered" evidence="1">
    <location>
        <begin position="1"/>
        <end position="85"/>
    </location>
</feature>
<dbReference type="EMBL" id="JACHIP010000016">
    <property type="protein sequence ID" value="MBB5060603.1"/>
    <property type="molecule type" value="Genomic_DNA"/>
</dbReference>
<evidence type="ECO:0000313" key="2">
    <source>
        <dbReference type="EMBL" id="MBB5060603.1"/>
    </source>
</evidence>
<evidence type="ECO:0000313" key="3">
    <source>
        <dbReference type="Proteomes" id="UP000540989"/>
    </source>
</evidence>
<feature type="compositionally biased region" description="Low complexity" evidence="1">
    <location>
        <begin position="64"/>
        <end position="83"/>
    </location>
</feature>
<sequence length="150" mass="16250">MAKAKYNPLQAIHNDPLAGLKAATTERVDAESSTIQEDSGSQDSNLGTSNNDPAPIQAPPPQAARPQLSSAPIKPLSPSLKPSRNTVYLYPEDLTKLRQLSGYASTEHGIRANDSMIVRAALSLIETDVRFLHALKDAVLSDRRRTPKHS</sequence>
<reference evidence="2 3" key="1">
    <citation type="submission" date="2020-08" db="EMBL/GenBank/DDBJ databases">
        <title>Genomic Encyclopedia of Type Strains, Phase IV (KMG-V): Genome sequencing to study the core and pangenomes of soil and plant-associated prokaryotes.</title>
        <authorList>
            <person name="Whitman W."/>
        </authorList>
    </citation>
    <scope>NUCLEOTIDE SEQUENCE [LARGE SCALE GENOMIC DNA]</scope>
    <source>
        <strain evidence="2 3">M8UP14</strain>
    </source>
</reference>
<evidence type="ECO:0000256" key="1">
    <source>
        <dbReference type="SAM" id="MobiDB-lite"/>
    </source>
</evidence>
<protein>
    <submittedName>
        <fullName evidence="2">Uncharacterized protein</fullName>
    </submittedName>
</protein>
<dbReference type="Proteomes" id="UP000540989">
    <property type="component" value="Unassembled WGS sequence"/>
</dbReference>
<comment type="caution">
    <text evidence="2">The sequence shown here is derived from an EMBL/GenBank/DDBJ whole genome shotgun (WGS) entry which is preliminary data.</text>
</comment>
<dbReference type="AlphaFoldDB" id="A0A7W8E5W9"/>